<dbReference type="EMBL" id="JARBHB010000003">
    <property type="protein sequence ID" value="KAJ8890186.1"/>
    <property type="molecule type" value="Genomic_DNA"/>
</dbReference>
<feature type="signal peptide" evidence="1">
    <location>
        <begin position="1"/>
        <end position="29"/>
    </location>
</feature>
<protein>
    <recommendedName>
        <fullName evidence="4">Secreted protein</fullName>
    </recommendedName>
</protein>
<evidence type="ECO:0008006" key="4">
    <source>
        <dbReference type="Google" id="ProtNLM"/>
    </source>
</evidence>
<evidence type="ECO:0000256" key="1">
    <source>
        <dbReference type="SAM" id="SignalP"/>
    </source>
</evidence>
<accession>A0ABQ9I0M0</accession>
<keyword evidence="1" id="KW-0732">Signal</keyword>
<reference evidence="2 3" key="1">
    <citation type="submission" date="2023-02" db="EMBL/GenBank/DDBJ databases">
        <title>LHISI_Scaffold_Assembly.</title>
        <authorList>
            <person name="Stuart O.P."/>
            <person name="Cleave R."/>
            <person name="Magrath M.J.L."/>
            <person name="Mikheyev A.S."/>
        </authorList>
    </citation>
    <scope>NUCLEOTIDE SEQUENCE [LARGE SCALE GENOMIC DNA]</scope>
    <source>
        <strain evidence="2">Daus_M_001</strain>
        <tissue evidence="2">Leg muscle</tissue>
    </source>
</reference>
<gene>
    <name evidence="2" type="ORF">PR048_009693</name>
</gene>
<evidence type="ECO:0000313" key="3">
    <source>
        <dbReference type="Proteomes" id="UP001159363"/>
    </source>
</evidence>
<keyword evidence="3" id="KW-1185">Reference proteome</keyword>
<comment type="caution">
    <text evidence="2">The sequence shown here is derived from an EMBL/GenBank/DDBJ whole genome shotgun (WGS) entry which is preliminary data.</text>
</comment>
<organism evidence="2 3">
    <name type="scientific">Dryococelus australis</name>
    <dbReference type="NCBI Taxonomy" id="614101"/>
    <lineage>
        <taxon>Eukaryota</taxon>
        <taxon>Metazoa</taxon>
        <taxon>Ecdysozoa</taxon>
        <taxon>Arthropoda</taxon>
        <taxon>Hexapoda</taxon>
        <taxon>Insecta</taxon>
        <taxon>Pterygota</taxon>
        <taxon>Neoptera</taxon>
        <taxon>Polyneoptera</taxon>
        <taxon>Phasmatodea</taxon>
        <taxon>Verophasmatodea</taxon>
        <taxon>Anareolatae</taxon>
        <taxon>Phasmatidae</taxon>
        <taxon>Eurycanthinae</taxon>
        <taxon>Dryococelus</taxon>
    </lineage>
</organism>
<name>A0ABQ9I0M0_9NEOP</name>
<sequence>MLFLQQVSSSAFVLLCACHLLLGSTSVVAGPVRRVATAAAPDNEHQLGHKDVIAIVAVFRPEYRRPMRRSVDVNDKQVEEAIVFRPIYKRVVRSPSAQYTPSSVTGMDDMQAAESMVFRPLFRRRKGQRRQNTRYIRL</sequence>
<dbReference type="Proteomes" id="UP001159363">
    <property type="component" value="Chromosome 3"/>
</dbReference>
<evidence type="ECO:0000313" key="2">
    <source>
        <dbReference type="EMBL" id="KAJ8890186.1"/>
    </source>
</evidence>
<proteinExistence type="predicted"/>
<feature type="chain" id="PRO_5046025808" description="Secreted protein" evidence="1">
    <location>
        <begin position="30"/>
        <end position="138"/>
    </location>
</feature>